<organism evidence="1">
    <name type="scientific">marine sediment metagenome</name>
    <dbReference type="NCBI Taxonomy" id="412755"/>
    <lineage>
        <taxon>unclassified sequences</taxon>
        <taxon>metagenomes</taxon>
        <taxon>ecological metagenomes</taxon>
    </lineage>
</organism>
<name>A0A0F9JXQ1_9ZZZZ</name>
<comment type="caution">
    <text evidence="1">The sequence shown here is derived from an EMBL/GenBank/DDBJ whole genome shotgun (WGS) entry which is preliminary data.</text>
</comment>
<protein>
    <submittedName>
        <fullName evidence="1">Uncharacterized protein</fullName>
    </submittedName>
</protein>
<accession>A0A0F9JXQ1</accession>
<dbReference type="AlphaFoldDB" id="A0A0F9JXQ1"/>
<reference evidence="1" key="1">
    <citation type="journal article" date="2015" name="Nature">
        <title>Complex archaea that bridge the gap between prokaryotes and eukaryotes.</title>
        <authorList>
            <person name="Spang A."/>
            <person name="Saw J.H."/>
            <person name="Jorgensen S.L."/>
            <person name="Zaremba-Niedzwiedzka K."/>
            <person name="Martijn J."/>
            <person name="Lind A.E."/>
            <person name="van Eijk R."/>
            <person name="Schleper C."/>
            <person name="Guy L."/>
            <person name="Ettema T.J."/>
        </authorList>
    </citation>
    <scope>NUCLEOTIDE SEQUENCE</scope>
</reference>
<sequence>MEVKYAGNKLSQKEREQLAQDIYDLIPKADRNRSDPETYSDDWRVMITFSTTDYYEVLERMTNKFGEPTLIDGYLQGTFKTGVIPSWKIKDHQIQYKSGYGDVDIEISKE</sequence>
<proteinExistence type="predicted"/>
<evidence type="ECO:0000313" key="1">
    <source>
        <dbReference type="EMBL" id="KKM67236.1"/>
    </source>
</evidence>
<gene>
    <name evidence="1" type="ORF">LCGC14_1473200</name>
</gene>
<dbReference type="EMBL" id="LAZR01010383">
    <property type="protein sequence ID" value="KKM67236.1"/>
    <property type="molecule type" value="Genomic_DNA"/>
</dbReference>